<reference evidence="3 4" key="1">
    <citation type="submission" date="2012-08" db="EMBL/GenBank/DDBJ databases">
        <title>Oryza genome evolution.</title>
        <authorList>
            <person name="Wing R.A."/>
        </authorList>
    </citation>
    <scope>NUCLEOTIDE SEQUENCE</scope>
</reference>
<evidence type="ECO:0000256" key="1">
    <source>
        <dbReference type="ARBA" id="ARBA00022729"/>
    </source>
</evidence>
<evidence type="ECO:0000313" key="3">
    <source>
        <dbReference type="EnsemblPlants" id="LPERR12G09480.1"/>
    </source>
</evidence>
<dbReference type="Pfam" id="PF24068">
    <property type="entry name" value="TPD1_C"/>
    <property type="match status" value="1"/>
</dbReference>
<accession>A0A0D9XZ58</accession>
<dbReference type="Gramene" id="LPERR12G09480.1">
    <property type="protein sequence ID" value="LPERR12G09480.1"/>
    <property type="gene ID" value="LPERR12G09480"/>
</dbReference>
<dbReference type="InterPro" id="IPR040361">
    <property type="entry name" value="TPD1"/>
</dbReference>
<name>A0A0D9XZ58_9ORYZ</name>
<organism evidence="3 4">
    <name type="scientific">Leersia perrieri</name>
    <dbReference type="NCBI Taxonomy" id="77586"/>
    <lineage>
        <taxon>Eukaryota</taxon>
        <taxon>Viridiplantae</taxon>
        <taxon>Streptophyta</taxon>
        <taxon>Embryophyta</taxon>
        <taxon>Tracheophyta</taxon>
        <taxon>Spermatophyta</taxon>
        <taxon>Magnoliopsida</taxon>
        <taxon>Liliopsida</taxon>
        <taxon>Poales</taxon>
        <taxon>Poaceae</taxon>
        <taxon>BOP clade</taxon>
        <taxon>Oryzoideae</taxon>
        <taxon>Oryzeae</taxon>
        <taxon>Oryzinae</taxon>
        <taxon>Leersia</taxon>
    </lineage>
</organism>
<dbReference type="EnsemblPlants" id="LPERR12G09480.1">
    <property type="protein sequence ID" value="LPERR12G09480.1"/>
    <property type="gene ID" value="LPERR12G09480"/>
</dbReference>
<dbReference type="PANTHER" id="PTHR33184:SF32">
    <property type="entry name" value="EXPRESSED PROTEIN"/>
    <property type="match status" value="1"/>
</dbReference>
<feature type="signal peptide" evidence="2">
    <location>
        <begin position="1"/>
        <end position="24"/>
    </location>
</feature>
<feature type="chain" id="PRO_5002350981" evidence="2">
    <location>
        <begin position="25"/>
        <end position="129"/>
    </location>
</feature>
<reference evidence="4" key="2">
    <citation type="submission" date="2013-12" db="EMBL/GenBank/DDBJ databases">
        <authorList>
            <person name="Yu Y."/>
            <person name="Lee S."/>
            <person name="de Baynast K."/>
            <person name="Wissotski M."/>
            <person name="Liu L."/>
            <person name="Talag J."/>
            <person name="Goicoechea J."/>
            <person name="Angelova A."/>
            <person name="Jetty R."/>
            <person name="Kudrna D."/>
            <person name="Golser W."/>
            <person name="Rivera L."/>
            <person name="Zhang J."/>
            <person name="Wing R."/>
        </authorList>
    </citation>
    <scope>NUCLEOTIDE SEQUENCE</scope>
</reference>
<reference evidence="3" key="3">
    <citation type="submission" date="2015-04" db="UniProtKB">
        <authorList>
            <consortium name="EnsemblPlants"/>
        </authorList>
    </citation>
    <scope>IDENTIFICATION</scope>
</reference>
<protein>
    <submittedName>
        <fullName evidence="3">Uncharacterized protein</fullName>
    </submittedName>
</protein>
<dbReference type="AlphaFoldDB" id="A0A0D9XZ58"/>
<dbReference type="GO" id="GO:0001709">
    <property type="term" value="P:cell fate determination"/>
    <property type="evidence" value="ECO:0007669"/>
    <property type="project" value="TreeGrafter"/>
</dbReference>
<dbReference type="PANTHER" id="PTHR33184">
    <property type="entry name" value="PROTEIN TAPETUM DETERMINANT 1-LIKE-RELATED"/>
    <property type="match status" value="1"/>
</dbReference>
<keyword evidence="4" id="KW-1185">Reference proteome</keyword>
<proteinExistence type="predicted"/>
<dbReference type="Proteomes" id="UP000032180">
    <property type="component" value="Chromosome 12"/>
</dbReference>
<sequence length="129" mass="14196">MAQESKPLLALLLCLSLVITKGNCVCTGCTNAQVAIIQLLGETNRFTAKVTNLCCCDVRNVVVFAPGFESDVPVDPKLFRRSPGWKKNYYLVGDGNTIPANETVTFHYVWHTMIKMKVVGLTVSNCLLD</sequence>
<keyword evidence="1 2" id="KW-0732">Signal</keyword>
<evidence type="ECO:0000256" key="2">
    <source>
        <dbReference type="SAM" id="SignalP"/>
    </source>
</evidence>
<evidence type="ECO:0000313" key="4">
    <source>
        <dbReference type="Proteomes" id="UP000032180"/>
    </source>
</evidence>
<dbReference type="HOGENOM" id="CLU_102808_3_0_1"/>